<keyword evidence="2" id="KW-1003">Cell membrane</keyword>
<organism evidence="8 9">
    <name type="scientific">Patulibacter brassicae</name>
    <dbReference type="NCBI Taxonomy" id="1705717"/>
    <lineage>
        <taxon>Bacteria</taxon>
        <taxon>Bacillati</taxon>
        <taxon>Actinomycetota</taxon>
        <taxon>Thermoleophilia</taxon>
        <taxon>Solirubrobacterales</taxon>
        <taxon>Patulibacteraceae</taxon>
        <taxon>Patulibacter</taxon>
    </lineage>
</organism>
<feature type="transmembrane region" description="Helical" evidence="6">
    <location>
        <begin position="38"/>
        <end position="65"/>
    </location>
</feature>
<comment type="subcellular location">
    <subcellularLocation>
        <location evidence="1">Cell membrane</location>
        <topology evidence="1">Multi-pass membrane protein</topology>
    </subcellularLocation>
</comment>
<feature type="transmembrane region" description="Helical" evidence="6">
    <location>
        <begin position="251"/>
        <end position="275"/>
    </location>
</feature>
<keyword evidence="4 6" id="KW-1133">Transmembrane helix</keyword>
<reference evidence="8 9" key="1">
    <citation type="submission" date="2023-11" db="EMBL/GenBank/DDBJ databases">
        <authorList>
            <person name="Xu M."/>
            <person name="Jiang T."/>
        </authorList>
    </citation>
    <scope>NUCLEOTIDE SEQUENCE [LARGE SCALE GENOMIC DNA]</scope>
    <source>
        <strain evidence="8 9">SD</strain>
    </source>
</reference>
<evidence type="ECO:0000313" key="8">
    <source>
        <dbReference type="EMBL" id="MDX8150647.1"/>
    </source>
</evidence>
<feature type="transmembrane region" description="Helical" evidence="6">
    <location>
        <begin position="71"/>
        <end position="89"/>
    </location>
</feature>
<sequence length="775" mass="78050">MTSRPARDAHERSSDGAAGGSSLALVARWPQHHVAAALLLGLVAGTGALGPLALVLPVATAAAWATQRRPGWAVAAVAALLLGAMAGHAREAATWRAAVAPLATGAAVGPDEPVEVEEHLSQALDGGWRAAARVRGATVNLRLPVSAARPALGPGDLLAVRGRLRRADPRALGLRARGIAVVLDARPVRIAGRRGGWRGAIDGVRRRAEATLDRAGGPERRALLRGVVLGQDEGFSTAQEDAYRRSGLAHLVAASGQNVALLTALVLGIGALIGVPRRPRIALAALTVAAYVPLAGAGPSIRRAGVMGLLTLAALALGRPADRWWALLLAGIATVLVDPLSPGQLGWQLSFAAVVGLLLLVDPLTTALGRHGVPRWVALALAVPLSAALATAPVLAATVGDVSLTSLPANVLVEPVVAPLTWAGLLAAALGPAGAPLSGLLVAVTRPGLDWIDAVARWAARPGWAVTRPPPVVALLPPAALALVILLATRPGRVPGAAIVRRRPGVARALAVALALVAALGGGVLASRRPGGEAVGRGIVVLDVGQGSATLLRDGSHAILVDAGPAAGRVLDRLAAQGVRRLDALVLSHAAADHSGGAPAVAARLRPRVLVDGRDGQPDPAAATAAALVQADGGQVVAGRAGLRLRAGAIEALLRWPPATGRGPSPGADPNERAIVVRASVGGLTALLPSDLEGPALRRVAGGPVDLLALPHHGSADPDVPRLLAALRPALAVASVGRDNGYGHPAPPTVAAVRAAGVPLRRTDREGDVVLPAPP</sequence>
<evidence type="ECO:0000256" key="6">
    <source>
        <dbReference type="SAM" id="Phobius"/>
    </source>
</evidence>
<keyword evidence="5 6" id="KW-0472">Membrane</keyword>
<dbReference type="Pfam" id="PF00753">
    <property type="entry name" value="Lactamase_B"/>
    <property type="match status" value="1"/>
</dbReference>
<evidence type="ECO:0000313" key="9">
    <source>
        <dbReference type="Proteomes" id="UP001277761"/>
    </source>
</evidence>
<dbReference type="NCBIfam" id="TIGR00360">
    <property type="entry name" value="ComEC_N-term"/>
    <property type="match status" value="1"/>
</dbReference>
<keyword evidence="9" id="KW-1185">Reference proteome</keyword>
<evidence type="ECO:0000256" key="3">
    <source>
        <dbReference type="ARBA" id="ARBA00022692"/>
    </source>
</evidence>
<protein>
    <submittedName>
        <fullName evidence="8">ComEC/Rec2 family competence protein</fullName>
    </submittedName>
</protein>
<keyword evidence="3 6" id="KW-0812">Transmembrane</keyword>
<comment type="caution">
    <text evidence="8">The sequence shown here is derived from an EMBL/GenBank/DDBJ whole genome shotgun (WGS) entry which is preliminary data.</text>
</comment>
<feature type="transmembrane region" description="Helical" evidence="6">
    <location>
        <begin position="509"/>
        <end position="527"/>
    </location>
</feature>
<dbReference type="InterPro" id="IPR001279">
    <property type="entry name" value="Metallo-B-lactamas"/>
</dbReference>
<proteinExistence type="predicted"/>
<feature type="domain" description="Metallo-beta-lactamase" evidence="7">
    <location>
        <begin position="546"/>
        <end position="738"/>
    </location>
</feature>
<dbReference type="Pfam" id="PF03772">
    <property type="entry name" value="Competence"/>
    <property type="match status" value="1"/>
</dbReference>
<dbReference type="InterPro" id="IPR035681">
    <property type="entry name" value="ComA-like_MBL"/>
</dbReference>
<dbReference type="Gene3D" id="3.60.15.10">
    <property type="entry name" value="Ribonuclease Z/Hydroxyacylglutathione hydrolase-like"/>
    <property type="match status" value="1"/>
</dbReference>
<dbReference type="InterPro" id="IPR004477">
    <property type="entry name" value="ComEC_N"/>
</dbReference>
<dbReference type="SMART" id="SM00849">
    <property type="entry name" value="Lactamase_B"/>
    <property type="match status" value="1"/>
</dbReference>
<evidence type="ECO:0000259" key="7">
    <source>
        <dbReference type="SMART" id="SM00849"/>
    </source>
</evidence>
<name>A0ABU4VGY7_9ACTN</name>
<dbReference type="SUPFAM" id="SSF56281">
    <property type="entry name" value="Metallo-hydrolase/oxidoreductase"/>
    <property type="match status" value="1"/>
</dbReference>
<dbReference type="PANTHER" id="PTHR30619:SF1">
    <property type="entry name" value="RECOMBINATION PROTEIN 2"/>
    <property type="match status" value="1"/>
</dbReference>
<feature type="transmembrane region" description="Helical" evidence="6">
    <location>
        <begin position="346"/>
        <end position="364"/>
    </location>
</feature>
<feature type="transmembrane region" description="Helical" evidence="6">
    <location>
        <begin position="420"/>
        <end position="444"/>
    </location>
</feature>
<evidence type="ECO:0000256" key="5">
    <source>
        <dbReference type="ARBA" id="ARBA00023136"/>
    </source>
</evidence>
<dbReference type="RefSeq" id="WP_319952792.1">
    <property type="nucleotide sequence ID" value="NZ_JAXAVX010000001.1"/>
</dbReference>
<dbReference type="CDD" id="cd07731">
    <property type="entry name" value="ComA-like_MBL-fold"/>
    <property type="match status" value="1"/>
</dbReference>
<evidence type="ECO:0000256" key="2">
    <source>
        <dbReference type="ARBA" id="ARBA00022475"/>
    </source>
</evidence>
<accession>A0ABU4VGY7</accession>
<dbReference type="PANTHER" id="PTHR30619">
    <property type="entry name" value="DNA INTERNALIZATION/COMPETENCE PROTEIN COMEC/REC2"/>
    <property type="match status" value="1"/>
</dbReference>
<dbReference type="Proteomes" id="UP001277761">
    <property type="component" value="Unassembled WGS sequence"/>
</dbReference>
<feature type="transmembrane region" description="Helical" evidence="6">
    <location>
        <begin position="281"/>
        <end position="301"/>
    </location>
</feature>
<feature type="transmembrane region" description="Helical" evidence="6">
    <location>
        <begin position="376"/>
        <end position="400"/>
    </location>
</feature>
<evidence type="ECO:0000256" key="1">
    <source>
        <dbReference type="ARBA" id="ARBA00004651"/>
    </source>
</evidence>
<dbReference type="InterPro" id="IPR036866">
    <property type="entry name" value="RibonucZ/Hydroxyglut_hydro"/>
</dbReference>
<dbReference type="InterPro" id="IPR052159">
    <property type="entry name" value="Competence_DNA_uptake"/>
</dbReference>
<evidence type="ECO:0000256" key="4">
    <source>
        <dbReference type="ARBA" id="ARBA00022989"/>
    </source>
</evidence>
<gene>
    <name evidence="8" type="ORF">SK069_03495</name>
</gene>
<dbReference type="EMBL" id="JAXAVX010000001">
    <property type="protein sequence ID" value="MDX8150647.1"/>
    <property type="molecule type" value="Genomic_DNA"/>
</dbReference>